<protein>
    <recommendedName>
        <fullName evidence="2">CID domain-containing protein</fullName>
    </recommendedName>
</protein>
<dbReference type="GO" id="GO:0031124">
    <property type="term" value="P:mRNA 3'-end processing"/>
    <property type="evidence" value="ECO:0007669"/>
    <property type="project" value="InterPro"/>
</dbReference>
<feature type="region of interest" description="Disordered" evidence="1">
    <location>
        <begin position="169"/>
        <end position="189"/>
    </location>
</feature>
<dbReference type="InterPro" id="IPR045154">
    <property type="entry name" value="PCF11-like"/>
</dbReference>
<dbReference type="InterPro" id="IPR006569">
    <property type="entry name" value="CID_dom"/>
</dbReference>
<evidence type="ECO:0000313" key="3">
    <source>
        <dbReference type="EMBL" id="KZS97663.1"/>
    </source>
</evidence>
<organism evidence="3 4">
    <name type="scientific">Sistotremastrum niveocremeum HHB9708</name>
    <dbReference type="NCBI Taxonomy" id="1314777"/>
    <lineage>
        <taxon>Eukaryota</taxon>
        <taxon>Fungi</taxon>
        <taxon>Dikarya</taxon>
        <taxon>Basidiomycota</taxon>
        <taxon>Agaricomycotina</taxon>
        <taxon>Agaricomycetes</taxon>
        <taxon>Sistotremastrales</taxon>
        <taxon>Sistotremastraceae</taxon>
        <taxon>Sertulicium</taxon>
        <taxon>Sertulicium niveocremeum</taxon>
    </lineage>
</organism>
<gene>
    <name evidence="3" type="ORF">SISNIDRAFT_449216</name>
</gene>
<evidence type="ECO:0000256" key="1">
    <source>
        <dbReference type="SAM" id="MobiDB-lite"/>
    </source>
</evidence>
<proteinExistence type="predicted"/>
<dbReference type="Pfam" id="PF04818">
    <property type="entry name" value="CID"/>
    <property type="match status" value="1"/>
</dbReference>
<dbReference type="Pfam" id="PF21936">
    <property type="entry name" value="Pcf11_C"/>
    <property type="match status" value="1"/>
</dbReference>
<keyword evidence="4" id="KW-1185">Reference proteome</keyword>
<dbReference type="InterPro" id="IPR054127">
    <property type="entry name" value="Pcf11_C"/>
</dbReference>
<feature type="region of interest" description="Disordered" evidence="1">
    <location>
        <begin position="594"/>
        <end position="613"/>
    </location>
</feature>
<dbReference type="AlphaFoldDB" id="A0A164ZES3"/>
<dbReference type="GO" id="GO:0005737">
    <property type="term" value="C:cytoplasm"/>
    <property type="evidence" value="ECO:0007669"/>
    <property type="project" value="TreeGrafter"/>
</dbReference>
<feature type="region of interest" description="Disordered" evidence="1">
    <location>
        <begin position="623"/>
        <end position="666"/>
    </location>
</feature>
<dbReference type="STRING" id="1314777.A0A164ZES3"/>
<dbReference type="FunFam" id="1.25.40.90:FF:000016">
    <property type="entry name" value="mRNA cleavage factor complex component Pcf11"/>
    <property type="match status" value="1"/>
</dbReference>
<dbReference type="GO" id="GO:0006369">
    <property type="term" value="P:termination of RNA polymerase II transcription"/>
    <property type="evidence" value="ECO:0007669"/>
    <property type="project" value="InterPro"/>
</dbReference>
<dbReference type="EMBL" id="KV419396">
    <property type="protein sequence ID" value="KZS97663.1"/>
    <property type="molecule type" value="Genomic_DNA"/>
</dbReference>
<dbReference type="GO" id="GO:0000993">
    <property type="term" value="F:RNA polymerase II complex binding"/>
    <property type="evidence" value="ECO:0007669"/>
    <property type="project" value="InterPro"/>
</dbReference>
<dbReference type="PANTHER" id="PTHR15921">
    <property type="entry name" value="PRE-MRNA CLEAVAGE COMPLEX II"/>
    <property type="match status" value="1"/>
</dbReference>
<dbReference type="GO" id="GO:0005849">
    <property type="term" value="C:mRNA cleavage factor complex"/>
    <property type="evidence" value="ECO:0007669"/>
    <property type="project" value="TreeGrafter"/>
</dbReference>
<dbReference type="SMART" id="SM00582">
    <property type="entry name" value="RPR"/>
    <property type="match status" value="1"/>
</dbReference>
<reference evidence="3 4" key="1">
    <citation type="journal article" date="2016" name="Mol. Biol. Evol.">
        <title>Comparative Genomics of Early-Diverging Mushroom-Forming Fungi Provides Insights into the Origins of Lignocellulose Decay Capabilities.</title>
        <authorList>
            <person name="Nagy L.G."/>
            <person name="Riley R."/>
            <person name="Tritt A."/>
            <person name="Adam C."/>
            <person name="Daum C."/>
            <person name="Floudas D."/>
            <person name="Sun H."/>
            <person name="Yadav J.S."/>
            <person name="Pangilinan J."/>
            <person name="Larsson K.H."/>
            <person name="Matsuura K."/>
            <person name="Barry K."/>
            <person name="Labutti K."/>
            <person name="Kuo R."/>
            <person name="Ohm R.A."/>
            <person name="Bhattacharya S.S."/>
            <person name="Shirouzu T."/>
            <person name="Yoshinaga Y."/>
            <person name="Martin F.M."/>
            <person name="Grigoriev I.V."/>
            <person name="Hibbett D.S."/>
        </authorList>
    </citation>
    <scope>NUCLEOTIDE SEQUENCE [LARGE SCALE GENOMIC DNA]</scope>
    <source>
        <strain evidence="3 4">HHB9708</strain>
    </source>
</reference>
<accession>A0A164ZES3</accession>
<evidence type="ECO:0000313" key="4">
    <source>
        <dbReference type="Proteomes" id="UP000076722"/>
    </source>
</evidence>
<feature type="compositionally biased region" description="Polar residues" evidence="1">
    <location>
        <begin position="601"/>
        <end position="611"/>
    </location>
</feature>
<dbReference type="InterPro" id="IPR047415">
    <property type="entry name" value="Pcf11_CID"/>
</dbReference>
<dbReference type="PANTHER" id="PTHR15921:SF3">
    <property type="entry name" value="PRE-MRNA CLEAVAGE COMPLEX 2 PROTEIN PCF11"/>
    <property type="match status" value="1"/>
</dbReference>
<evidence type="ECO:0000259" key="2">
    <source>
        <dbReference type="PROSITE" id="PS51391"/>
    </source>
</evidence>
<feature type="domain" description="CID" evidence="2">
    <location>
        <begin position="36"/>
        <end position="171"/>
    </location>
</feature>
<dbReference type="SUPFAM" id="SSF48464">
    <property type="entry name" value="ENTH/VHS domain"/>
    <property type="match status" value="1"/>
</dbReference>
<dbReference type="Proteomes" id="UP000076722">
    <property type="component" value="Unassembled WGS sequence"/>
</dbReference>
<sequence>MSLYQHPGPYAGYTNQGQAVGYGGYPPQPHQAAPMDPHTFRQFFSSQLAHLNFNSRPIIQNLSMIAQEYARMSHVVVQCIEAHIRMVPASVKLPALYLMDAISKNIYNPYASAFSQHVDRIFIDAYDQVDPQTRGKMEEMLWTWRTGSPTRKELFGVVPQHTIENHVKAKRSSLGSVERAPPPQPRAATRSQVLTEIDVLLALKEQFRNNNPYDEQSASHIEVLRQLKALVQNSTVSQVELSAIMTQLQSLNQVPAQTRPTVSQAVAGIANPGPSVSAFPPVSNGNIYHANVSPVPTPPFPVPFESAPRPQVSTASSSIPRELRAFLGQLAPTTSAPVQSHPEAPLQGGAGFSNLLSSLVKAGVVQAPDRPRSGTPLGAGRAATSTPEKVRTEDQQRIAMLEYMARVRGIRLKLTNAEISRQRPQILPFLYDRQPAQCKQCAIRFPESLIGKKQMDNHLDMHFRQNRRVNQNVGRGHSRSWFIGVDNWIHDVSETTKGNVRDGANASKTAAAEAAEREARLRKSFVVIPPGDEAKPISCPICKETIMSEFLEEEEDWVWRNAVNVQGKIYHATCHADASVSANPLVARLRQQAGVGGVRSRSGTPEPSSQKYDVEQVLKSLEPRTAGLKRKVDDDRADIKQEPDGTPPSKKLLTIPSLRDEQPLVL</sequence>
<feature type="region of interest" description="Disordered" evidence="1">
    <location>
        <begin position="368"/>
        <end position="392"/>
    </location>
</feature>
<feature type="compositionally biased region" description="Basic and acidic residues" evidence="1">
    <location>
        <begin position="630"/>
        <end position="643"/>
    </location>
</feature>
<name>A0A164ZES3_9AGAM</name>
<dbReference type="InterPro" id="IPR008942">
    <property type="entry name" value="ENTH_VHS"/>
</dbReference>
<dbReference type="CDD" id="cd16982">
    <property type="entry name" value="CID_Pcf11"/>
    <property type="match status" value="1"/>
</dbReference>
<dbReference type="GO" id="GO:0003729">
    <property type="term" value="F:mRNA binding"/>
    <property type="evidence" value="ECO:0007669"/>
    <property type="project" value="InterPro"/>
</dbReference>
<dbReference type="Gene3D" id="1.25.40.90">
    <property type="match status" value="1"/>
</dbReference>
<dbReference type="PROSITE" id="PS51391">
    <property type="entry name" value="CID"/>
    <property type="match status" value="1"/>
</dbReference>
<dbReference type="OrthoDB" id="2129491at2759"/>